<organism evidence="1 2">
    <name type="scientific">Advenella faeciporci</name>
    <dbReference type="NCBI Taxonomy" id="797535"/>
    <lineage>
        <taxon>Bacteria</taxon>
        <taxon>Pseudomonadati</taxon>
        <taxon>Pseudomonadota</taxon>
        <taxon>Betaproteobacteria</taxon>
        <taxon>Burkholderiales</taxon>
        <taxon>Alcaligenaceae</taxon>
    </lineage>
</organism>
<keyword evidence="2" id="KW-1185">Reference proteome</keyword>
<dbReference type="AlphaFoldDB" id="A0A918JQ22"/>
<dbReference type="Proteomes" id="UP000608345">
    <property type="component" value="Unassembled WGS sequence"/>
</dbReference>
<evidence type="ECO:0000313" key="2">
    <source>
        <dbReference type="Proteomes" id="UP000608345"/>
    </source>
</evidence>
<comment type="caution">
    <text evidence="1">The sequence shown here is derived from an EMBL/GenBank/DDBJ whole genome shotgun (WGS) entry which is preliminary data.</text>
</comment>
<accession>A0A918JQ22</accession>
<name>A0A918JQ22_9BURK</name>
<reference evidence="1" key="2">
    <citation type="submission" date="2020-09" db="EMBL/GenBank/DDBJ databases">
        <authorList>
            <person name="Sun Q."/>
            <person name="Kim S."/>
        </authorList>
    </citation>
    <scope>NUCLEOTIDE SEQUENCE</scope>
    <source>
        <strain evidence="1">KCTC 23732</strain>
    </source>
</reference>
<dbReference type="EMBL" id="BMYS01000030">
    <property type="protein sequence ID" value="GGW96312.1"/>
    <property type="molecule type" value="Genomic_DNA"/>
</dbReference>
<proteinExistence type="predicted"/>
<reference evidence="1" key="1">
    <citation type="journal article" date="2014" name="Int. J. Syst. Evol. Microbiol.">
        <title>Complete genome sequence of Corynebacterium casei LMG S-19264T (=DSM 44701T), isolated from a smear-ripened cheese.</title>
        <authorList>
            <consortium name="US DOE Joint Genome Institute (JGI-PGF)"/>
            <person name="Walter F."/>
            <person name="Albersmeier A."/>
            <person name="Kalinowski J."/>
            <person name="Ruckert C."/>
        </authorList>
    </citation>
    <scope>NUCLEOTIDE SEQUENCE</scope>
    <source>
        <strain evidence="1">KCTC 23732</strain>
    </source>
</reference>
<gene>
    <name evidence="1" type="ORF">GCM10011450_27330</name>
</gene>
<sequence length="61" mass="7077">MSRWVTYHPVNVNDSWQQKSLVMNCALDGELTLIVAYTGWDIPGRKFKEYFWGCKSSGQFS</sequence>
<protein>
    <submittedName>
        <fullName evidence="1">Uncharacterized protein</fullName>
    </submittedName>
</protein>
<evidence type="ECO:0000313" key="1">
    <source>
        <dbReference type="EMBL" id="GGW96312.1"/>
    </source>
</evidence>